<protein>
    <submittedName>
        <fullName evidence="1">Uncharacterized protein</fullName>
    </submittedName>
</protein>
<dbReference type="EMBL" id="PPTA01000010">
    <property type="protein sequence ID" value="TFB00899.1"/>
    <property type="molecule type" value="Genomic_DNA"/>
</dbReference>
<evidence type="ECO:0000313" key="1">
    <source>
        <dbReference type="EMBL" id="TFB00899.1"/>
    </source>
</evidence>
<name>A0ABY2GZP9_9HYPO</name>
<accession>A0ABY2GZP9</accession>
<gene>
    <name evidence="1" type="ORF">CCMA1212_007290</name>
</gene>
<organism evidence="1 2">
    <name type="scientific">Trichoderma ghanense</name>
    <dbReference type="NCBI Taxonomy" id="65468"/>
    <lineage>
        <taxon>Eukaryota</taxon>
        <taxon>Fungi</taxon>
        <taxon>Dikarya</taxon>
        <taxon>Ascomycota</taxon>
        <taxon>Pezizomycotina</taxon>
        <taxon>Sordariomycetes</taxon>
        <taxon>Hypocreomycetidae</taxon>
        <taxon>Hypocreales</taxon>
        <taxon>Hypocreaceae</taxon>
        <taxon>Trichoderma</taxon>
    </lineage>
</organism>
<proteinExistence type="predicted"/>
<reference evidence="1 2" key="1">
    <citation type="submission" date="2018-01" db="EMBL/GenBank/DDBJ databases">
        <title>Genome characterization of the sugarcane-associated fungus Trichoderma ghanense CCMA-1212 and their application in lignocelulose bioconversion.</title>
        <authorList>
            <person name="Steindorff A.S."/>
            <person name="Mendes T.D."/>
            <person name="Vilela E.S.D."/>
            <person name="Rodrigues D.S."/>
            <person name="Formighieri E.F."/>
            <person name="Melo I.S."/>
            <person name="Favaro L.C.L."/>
        </authorList>
    </citation>
    <scope>NUCLEOTIDE SEQUENCE [LARGE SCALE GENOMIC DNA]</scope>
    <source>
        <strain evidence="1 2">CCMA-1212</strain>
    </source>
</reference>
<comment type="caution">
    <text evidence="1">The sequence shown here is derived from an EMBL/GenBank/DDBJ whole genome shotgun (WGS) entry which is preliminary data.</text>
</comment>
<sequence length="286" mass="31437">MGHSALWNPPILLSTGAHSSGDKGQVLVGRVVSRLATMHFRPTFSASSDEMGSWTDGRDSDALLALVPKTKLSCESGLLDSMAATSSMHEPCFGDELVEWQVPLTGVNLRCRRWAQLELAQDSSSVNAVYPTRWPSPAPAGYLLAAKGYGCSHCTLAAHEETLLLRLGHMQQKGSYLLPRTRRYRRVSQRLSPLQLHLNRHGPGTLKYYQGKLRQDRVKTELCSSLQVDAWIAVALWEHWKALESPPMGVSGSYEHSFIAFVAISQLHGSGSALTFGNRAAAARRE</sequence>
<dbReference type="RefSeq" id="XP_073557100.1">
    <property type="nucleotide sequence ID" value="XM_073704461.1"/>
</dbReference>
<dbReference type="GeneID" id="300578911"/>
<evidence type="ECO:0000313" key="2">
    <source>
        <dbReference type="Proteomes" id="UP001642720"/>
    </source>
</evidence>
<dbReference type="Proteomes" id="UP001642720">
    <property type="component" value="Unassembled WGS sequence"/>
</dbReference>
<keyword evidence="2" id="KW-1185">Reference proteome</keyword>